<dbReference type="AlphaFoldDB" id="A0A1M6JVG1"/>
<evidence type="ECO:0000256" key="3">
    <source>
        <dbReference type="ARBA" id="ARBA00022989"/>
    </source>
</evidence>
<dbReference type="EMBL" id="FRAA01000001">
    <property type="protein sequence ID" value="SHJ50687.1"/>
    <property type="molecule type" value="Genomic_DNA"/>
</dbReference>
<gene>
    <name evidence="6" type="ORF">SAMN04488028_101336</name>
</gene>
<evidence type="ECO:0000256" key="1">
    <source>
        <dbReference type="ARBA" id="ARBA00004141"/>
    </source>
</evidence>
<evidence type="ECO:0000313" key="7">
    <source>
        <dbReference type="Proteomes" id="UP000184474"/>
    </source>
</evidence>
<comment type="subcellular location">
    <subcellularLocation>
        <location evidence="1">Membrane</location>
        <topology evidence="1">Multi-pass membrane protein</topology>
    </subcellularLocation>
</comment>
<evidence type="ECO:0000256" key="4">
    <source>
        <dbReference type="ARBA" id="ARBA00023136"/>
    </source>
</evidence>
<accession>A0A1M6JVG1</accession>
<keyword evidence="2 5" id="KW-0812">Transmembrane</keyword>
<dbReference type="Proteomes" id="UP000184474">
    <property type="component" value="Unassembled WGS sequence"/>
</dbReference>
<keyword evidence="3 5" id="KW-1133">Transmembrane helix</keyword>
<reference evidence="7" key="1">
    <citation type="submission" date="2016-11" db="EMBL/GenBank/DDBJ databases">
        <authorList>
            <person name="Varghese N."/>
            <person name="Submissions S."/>
        </authorList>
    </citation>
    <scope>NUCLEOTIDE SEQUENCE [LARGE SCALE GENOMIC DNA]</scope>
    <source>
        <strain evidence="7">DSM 26134</strain>
    </source>
</reference>
<keyword evidence="7" id="KW-1185">Reference proteome</keyword>
<dbReference type="STRING" id="156994.SAMN04488028_101336"/>
<name>A0A1M6JVG1_REIAG</name>
<proteinExistence type="predicted"/>
<feature type="transmembrane region" description="Helical" evidence="5">
    <location>
        <begin position="23"/>
        <end position="51"/>
    </location>
</feature>
<dbReference type="Pfam" id="PF09685">
    <property type="entry name" value="MamF_MmsF"/>
    <property type="match status" value="1"/>
</dbReference>
<evidence type="ECO:0000256" key="5">
    <source>
        <dbReference type="SAM" id="Phobius"/>
    </source>
</evidence>
<evidence type="ECO:0000256" key="2">
    <source>
        <dbReference type="ARBA" id="ARBA00022692"/>
    </source>
</evidence>
<sequence>MEYHELEQPDNLSKKEKEDAMGAYLMMFAAMGAGLPLPIINLIAAVIYYFVQQKNSRFVKFHSMQSLFSQLPTTLINAGALYWTLQIFFFKDLEISDPYIGYLIMAGILNILYFIFSIIGAVKARKGHMYYFLFFGKLCYHQVYKITNTSENNTVRNQPPM</sequence>
<dbReference type="RefSeq" id="WP_073118827.1">
    <property type="nucleotide sequence ID" value="NZ_FRAA01000001.1"/>
</dbReference>
<keyword evidence="4 5" id="KW-0472">Membrane</keyword>
<feature type="transmembrane region" description="Helical" evidence="5">
    <location>
        <begin position="102"/>
        <end position="122"/>
    </location>
</feature>
<feature type="transmembrane region" description="Helical" evidence="5">
    <location>
        <begin position="71"/>
        <end position="90"/>
    </location>
</feature>
<organism evidence="6 7">
    <name type="scientific">Reichenbachiella agariperforans</name>
    <dbReference type="NCBI Taxonomy" id="156994"/>
    <lineage>
        <taxon>Bacteria</taxon>
        <taxon>Pseudomonadati</taxon>
        <taxon>Bacteroidota</taxon>
        <taxon>Cytophagia</taxon>
        <taxon>Cytophagales</taxon>
        <taxon>Reichenbachiellaceae</taxon>
        <taxon>Reichenbachiella</taxon>
    </lineage>
</organism>
<dbReference type="InterPro" id="IPR019109">
    <property type="entry name" value="MamF_MmsF"/>
</dbReference>
<protein>
    <submittedName>
        <fullName evidence="6">Uncharacterized membrane protein</fullName>
    </submittedName>
</protein>
<evidence type="ECO:0000313" key="6">
    <source>
        <dbReference type="EMBL" id="SHJ50687.1"/>
    </source>
</evidence>